<comment type="caution">
    <text evidence="2">The sequence shown here is derived from an EMBL/GenBank/DDBJ whole genome shotgun (WGS) entry which is preliminary data.</text>
</comment>
<protein>
    <submittedName>
        <fullName evidence="2">Uncharacterized protein</fullName>
    </submittedName>
</protein>
<feature type="region of interest" description="Disordered" evidence="1">
    <location>
        <begin position="160"/>
        <end position="184"/>
    </location>
</feature>
<name>A0A167UHL8_CORDF</name>
<keyword evidence="3" id="KW-1185">Reference proteome</keyword>
<evidence type="ECO:0000256" key="1">
    <source>
        <dbReference type="SAM" id="MobiDB-lite"/>
    </source>
</evidence>
<dbReference type="OrthoDB" id="4868281at2759"/>
<accession>A0A167UHL8</accession>
<sequence length="184" mass="20460">MSLQNLSGNGYVRRRFRLPSLMFTRQSPPQVIGTTSFPPPPAMDPAVHYYDPEALMKPRIYLPSPYKFEEAVEFGFPSNEQPQSLNSSPKVVGSLPNTDRGAQLRIQTFVEDKRCSLRSDETVPAESDALCAPYTLEKHSEPLPSVASRDEDCELAQVDYTQAHAYSRDMTDSTKEPDSAGNAS</sequence>
<organism evidence="2 3">
    <name type="scientific">Akanthomyces lecanii RCEF 1005</name>
    <dbReference type="NCBI Taxonomy" id="1081108"/>
    <lineage>
        <taxon>Eukaryota</taxon>
        <taxon>Fungi</taxon>
        <taxon>Dikarya</taxon>
        <taxon>Ascomycota</taxon>
        <taxon>Pezizomycotina</taxon>
        <taxon>Sordariomycetes</taxon>
        <taxon>Hypocreomycetidae</taxon>
        <taxon>Hypocreales</taxon>
        <taxon>Cordycipitaceae</taxon>
        <taxon>Akanthomyces</taxon>
        <taxon>Cordyceps confragosa</taxon>
    </lineage>
</organism>
<dbReference type="Proteomes" id="UP000076881">
    <property type="component" value="Unassembled WGS sequence"/>
</dbReference>
<dbReference type="EMBL" id="AZHF01000019">
    <property type="protein sequence ID" value="OAA61585.1"/>
    <property type="molecule type" value="Genomic_DNA"/>
</dbReference>
<proteinExistence type="predicted"/>
<reference evidence="2 3" key="1">
    <citation type="journal article" date="2016" name="Genome Biol. Evol.">
        <title>Divergent and convergent evolution of fungal pathogenicity.</title>
        <authorList>
            <person name="Shang Y."/>
            <person name="Xiao G."/>
            <person name="Zheng P."/>
            <person name="Cen K."/>
            <person name="Zhan S."/>
            <person name="Wang C."/>
        </authorList>
    </citation>
    <scope>NUCLEOTIDE SEQUENCE [LARGE SCALE GENOMIC DNA]</scope>
    <source>
        <strain evidence="2 3">RCEF 1005</strain>
    </source>
</reference>
<feature type="compositionally biased region" description="Basic and acidic residues" evidence="1">
    <location>
        <begin position="166"/>
        <end position="178"/>
    </location>
</feature>
<gene>
    <name evidence="2" type="ORF">LEL_10754</name>
</gene>
<evidence type="ECO:0000313" key="2">
    <source>
        <dbReference type="EMBL" id="OAA61585.1"/>
    </source>
</evidence>
<dbReference type="AlphaFoldDB" id="A0A167UHL8"/>
<evidence type="ECO:0000313" key="3">
    <source>
        <dbReference type="Proteomes" id="UP000076881"/>
    </source>
</evidence>